<organism evidence="1 2">
    <name type="scientific">Xenopus laevis</name>
    <name type="common">African clawed frog</name>
    <dbReference type="NCBI Taxonomy" id="8355"/>
    <lineage>
        <taxon>Eukaryota</taxon>
        <taxon>Metazoa</taxon>
        <taxon>Chordata</taxon>
        <taxon>Craniata</taxon>
        <taxon>Vertebrata</taxon>
        <taxon>Euteleostomi</taxon>
        <taxon>Amphibia</taxon>
        <taxon>Batrachia</taxon>
        <taxon>Anura</taxon>
        <taxon>Pipoidea</taxon>
        <taxon>Pipidae</taxon>
        <taxon>Xenopodinae</taxon>
        <taxon>Xenopus</taxon>
        <taxon>Xenopus</taxon>
    </lineage>
</organism>
<dbReference type="KEGG" id="xla:121401417"/>
<dbReference type="AlphaFoldDB" id="A0A8J1MJN5"/>
<dbReference type="GeneID" id="121401417"/>
<evidence type="ECO:0000313" key="1">
    <source>
        <dbReference type="Proteomes" id="UP000186698"/>
    </source>
</evidence>
<gene>
    <name evidence="2" type="primary">LOC121401417</name>
</gene>
<protein>
    <submittedName>
        <fullName evidence="2">Uncharacterized protein LOC121401417 isoform X1</fullName>
    </submittedName>
</protein>
<keyword evidence="1" id="KW-1185">Reference proteome</keyword>
<name>A0A8J1MJN5_XENLA</name>
<reference evidence="2" key="1">
    <citation type="submission" date="2025-08" db="UniProtKB">
        <authorList>
            <consortium name="RefSeq"/>
        </authorList>
    </citation>
    <scope>IDENTIFICATION</scope>
    <source>
        <strain evidence="2">J_2021</strain>
        <tissue evidence="2">Erythrocytes</tissue>
    </source>
</reference>
<accession>A0A8J1MJN5</accession>
<dbReference type="RefSeq" id="XP_041441969.1">
    <property type="nucleotide sequence ID" value="XM_041586035.1"/>
</dbReference>
<proteinExistence type="predicted"/>
<sequence length="379" mass="43800">MRNKRANVRLYNWKNYVDDRREPASTQKKCATNARTFVCTTGKTTSTTEENQPAHKRNAQQTRERSFVYHGNYRLLPLQVGFHYVQTEEQVQQAMMEEERDRRKATPMSKTEMTYMVAAFDRQDYDCRLAHYTRPNTRKNAILEKVIEGLQRRYGITRSKDQLRKRWSDLKLREKEQLTAIRKIIKKKDKRRVLKTAQLKMRSQASKKMIPEANNNIAVDDEDTIKETAVVDLSDIELDAEENPCENVPVCPANEQMLSVPPNSPVYPVTSTGMYLYFYLYINLVHIYKFALKIVFYVVLPTEEHADLLYGPTQQQTVPATEQLFLDAAADNKVGEENVHDILDRIETCKAAITNLKQGLGAILEMVEAIQSKVAALKK</sequence>
<dbReference type="Proteomes" id="UP000186698">
    <property type="component" value="Chromosome 3L"/>
</dbReference>
<evidence type="ECO:0000313" key="2">
    <source>
        <dbReference type="RefSeq" id="XP_041441969.1"/>
    </source>
</evidence>